<evidence type="ECO:0000313" key="13">
    <source>
        <dbReference type="EMBL" id="MBB3837734.1"/>
    </source>
</evidence>
<keyword evidence="7 8" id="KW-0998">Cell outer membrane</keyword>
<dbReference type="SUPFAM" id="SSF49464">
    <property type="entry name" value="Carboxypeptidase regulatory domain-like"/>
    <property type="match status" value="1"/>
</dbReference>
<evidence type="ECO:0000256" key="10">
    <source>
        <dbReference type="SAM" id="SignalP"/>
    </source>
</evidence>
<evidence type="ECO:0000259" key="12">
    <source>
        <dbReference type="Pfam" id="PF07715"/>
    </source>
</evidence>
<dbReference type="InterPro" id="IPR000531">
    <property type="entry name" value="Beta-barrel_TonB"/>
</dbReference>
<evidence type="ECO:0000256" key="2">
    <source>
        <dbReference type="ARBA" id="ARBA00022448"/>
    </source>
</evidence>
<keyword evidence="3 8" id="KW-1134">Transmembrane beta strand</keyword>
<dbReference type="Pfam" id="PF00593">
    <property type="entry name" value="TonB_dep_Rec_b-barrel"/>
    <property type="match status" value="1"/>
</dbReference>
<dbReference type="Gene3D" id="2.170.130.10">
    <property type="entry name" value="TonB-dependent receptor, plug domain"/>
    <property type="match status" value="1"/>
</dbReference>
<comment type="caution">
    <text evidence="13">The sequence shown here is derived from an EMBL/GenBank/DDBJ whole genome shotgun (WGS) entry which is preliminary data.</text>
</comment>
<proteinExistence type="inferred from homology"/>
<feature type="domain" description="TonB-dependent receptor plug" evidence="12">
    <location>
        <begin position="118"/>
        <end position="246"/>
    </location>
</feature>
<dbReference type="InterPro" id="IPR023996">
    <property type="entry name" value="TonB-dep_OMP_SusC/RagA"/>
</dbReference>
<feature type="signal peptide" evidence="10">
    <location>
        <begin position="1"/>
        <end position="23"/>
    </location>
</feature>
<evidence type="ECO:0000256" key="1">
    <source>
        <dbReference type="ARBA" id="ARBA00004571"/>
    </source>
</evidence>
<dbReference type="InterPro" id="IPR012910">
    <property type="entry name" value="Plug_dom"/>
</dbReference>
<dbReference type="InterPro" id="IPR008969">
    <property type="entry name" value="CarboxyPept-like_regulatory"/>
</dbReference>
<accession>A0A7W6EPN1</accession>
<evidence type="ECO:0000313" key="14">
    <source>
        <dbReference type="Proteomes" id="UP000541352"/>
    </source>
</evidence>
<dbReference type="Pfam" id="PF13715">
    <property type="entry name" value="CarbopepD_reg_2"/>
    <property type="match status" value="1"/>
</dbReference>
<comment type="similarity">
    <text evidence="8 9">Belongs to the TonB-dependent receptor family.</text>
</comment>
<evidence type="ECO:0000256" key="3">
    <source>
        <dbReference type="ARBA" id="ARBA00022452"/>
    </source>
</evidence>
<dbReference type="InterPro" id="IPR036942">
    <property type="entry name" value="Beta-barrel_TonB_sf"/>
</dbReference>
<evidence type="ECO:0000256" key="5">
    <source>
        <dbReference type="ARBA" id="ARBA00023077"/>
    </source>
</evidence>
<keyword evidence="10" id="KW-0732">Signal</keyword>
<dbReference type="Proteomes" id="UP000541352">
    <property type="component" value="Unassembled WGS sequence"/>
</dbReference>
<feature type="domain" description="TonB-dependent receptor-like beta-barrel" evidence="11">
    <location>
        <begin position="413"/>
        <end position="828"/>
    </location>
</feature>
<evidence type="ECO:0000256" key="9">
    <source>
        <dbReference type="RuleBase" id="RU003357"/>
    </source>
</evidence>
<comment type="subcellular location">
    <subcellularLocation>
        <location evidence="1 8">Cell outer membrane</location>
        <topology evidence="1 8">Multi-pass membrane protein</topology>
    </subcellularLocation>
</comment>
<dbReference type="Pfam" id="PF07715">
    <property type="entry name" value="Plug"/>
    <property type="match status" value="1"/>
</dbReference>
<name>A0A7W6EPN1_9BACT</name>
<evidence type="ECO:0000259" key="11">
    <source>
        <dbReference type="Pfam" id="PF00593"/>
    </source>
</evidence>
<dbReference type="InterPro" id="IPR039426">
    <property type="entry name" value="TonB-dep_rcpt-like"/>
</dbReference>
<keyword evidence="4 8" id="KW-0812">Transmembrane</keyword>
<dbReference type="Gene3D" id="2.60.40.1120">
    <property type="entry name" value="Carboxypeptidase-like, regulatory domain"/>
    <property type="match status" value="1"/>
</dbReference>
<dbReference type="InterPro" id="IPR037066">
    <property type="entry name" value="Plug_dom_sf"/>
</dbReference>
<protein>
    <submittedName>
        <fullName evidence="13">TonB-linked SusC/RagA family outer membrane protein</fullName>
    </submittedName>
</protein>
<dbReference type="NCBIfam" id="TIGR04056">
    <property type="entry name" value="OMP_RagA_SusC"/>
    <property type="match status" value="1"/>
</dbReference>
<keyword evidence="5 9" id="KW-0798">TonB box</keyword>
<keyword evidence="2 8" id="KW-0813">Transport</keyword>
<evidence type="ECO:0000256" key="7">
    <source>
        <dbReference type="ARBA" id="ARBA00023237"/>
    </source>
</evidence>
<dbReference type="PROSITE" id="PS52016">
    <property type="entry name" value="TONB_DEPENDENT_REC_3"/>
    <property type="match status" value="1"/>
</dbReference>
<evidence type="ECO:0000256" key="4">
    <source>
        <dbReference type="ARBA" id="ARBA00022692"/>
    </source>
</evidence>
<feature type="chain" id="PRO_5030882330" evidence="10">
    <location>
        <begin position="24"/>
        <end position="1041"/>
    </location>
</feature>
<dbReference type="Gene3D" id="2.40.170.20">
    <property type="entry name" value="TonB-dependent receptor, beta-barrel domain"/>
    <property type="match status" value="1"/>
</dbReference>
<dbReference type="EMBL" id="JACIBY010000003">
    <property type="protein sequence ID" value="MBB3837734.1"/>
    <property type="molecule type" value="Genomic_DNA"/>
</dbReference>
<dbReference type="AlphaFoldDB" id="A0A7W6EPN1"/>
<dbReference type="GO" id="GO:0009279">
    <property type="term" value="C:cell outer membrane"/>
    <property type="evidence" value="ECO:0007669"/>
    <property type="project" value="UniProtKB-SubCell"/>
</dbReference>
<dbReference type="NCBIfam" id="TIGR04057">
    <property type="entry name" value="SusC_RagA_signa"/>
    <property type="match status" value="1"/>
</dbReference>
<organism evidence="13 14">
    <name type="scientific">Runella defluvii</name>
    <dbReference type="NCBI Taxonomy" id="370973"/>
    <lineage>
        <taxon>Bacteria</taxon>
        <taxon>Pseudomonadati</taxon>
        <taxon>Bacteroidota</taxon>
        <taxon>Cytophagia</taxon>
        <taxon>Cytophagales</taxon>
        <taxon>Spirosomataceae</taxon>
        <taxon>Runella</taxon>
    </lineage>
</organism>
<evidence type="ECO:0000256" key="8">
    <source>
        <dbReference type="PROSITE-ProRule" id="PRU01360"/>
    </source>
</evidence>
<dbReference type="RefSeq" id="WP_229601289.1">
    <property type="nucleotide sequence ID" value="NZ_JACIBY010000003.1"/>
</dbReference>
<reference evidence="13 14" key="1">
    <citation type="submission" date="2020-08" db="EMBL/GenBank/DDBJ databases">
        <title>Genomic Encyclopedia of Type Strains, Phase IV (KMG-IV): sequencing the most valuable type-strain genomes for metagenomic binning, comparative biology and taxonomic classification.</title>
        <authorList>
            <person name="Goeker M."/>
        </authorList>
    </citation>
    <scope>NUCLEOTIDE SEQUENCE [LARGE SCALE GENOMIC DNA]</scope>
    <source>
        <strain evidence="13 14">DSM 17976</strain>
    </source>
</reference>
<dbReference type="InterPro" id="IPR023997">
    <property type="entry name" value="TonB-dep_OMP_SusC/RagA_CS"/>
</dbReference>
<dbReference type="SUPFAM" id="SSF56935">
    <property type="entry name" value="Porins"/>
    <property type="match status" value="1"/>
</dbReference>
<gene>
    <name evidence="13" type="ORF">FHS57_001731</name>
</gene>
<keyword evidence="14" id="KW-1185">Reference proteome</keyword>
<keyword evidence="6 8" id="KW-0472">Membrane</keyword>
<sequence length="1041" mass="115003">MKKLLHRSMAFLVVFGICLTTWAQDRLISGKVTSSSDNSVLPGVSIVVKGTSKGTTTDANGEFKVNAPTNATLIFSYIGYIRQEVKVGSNNTINVSLENDENILNEVVVTALGVKQEKRALGYAVQEVKGQDLLDSQRDNFMMGLQGRVAGLQMTPTSGTAGGSAVIQLRGAGSIGNSNQPLYVVDGLPISNNTFAQGALVSDRPNRDMDYQNRAADINPNDIETVTILKGPEAAALYGIEAANGAIVITTKKGGTGRGKITYNGSLSIRDVYRFPEGQTTYGRGFNGVFNPNNFSYFGGEVSQIGEGGGKVYDNVGNFFQQGLRQSHNVTVEGGSEKATYRLSTSYISDKGVVPTNQMDQINIRLTGVGQITKNLRATTSFNYIGTNNLQPLRSAQGFLIGMLAFPFYLDARQYLTADGRRFRTFGEDANDLDNPFFNVYKNINSNRINRTVGNIQLDYNVTPWLTLAGILGADIFSTRYNRFQHPESNAGITAKGFVENATENSQLLNGNFRATAKKDFGKLKTSLMVGTTVDDRRYETTAIYGEQLYLPDFNSINNTLNSTQRNKSTLLQRRLVSVLGSLNLSYADMLYLTVTGRNDWSSTLPVQNNSFFYPSVSLGFVFTELPAFEQQQVLSYGKVRFAYAEVGNDATPYRTRPRLVPQTTTGGGFLYDFYGGNENLRPERGRSFETGLELRFFKNRVGLDVTYFNKSNFDQITTQRLSYGTGFIFGLLNGGEIRNSGLEAQLNITPIKAKNVQWDMNLNFTRLLNEVVSLPGEVAEYYNSDTWLYGNVRASAMAPNQSSFYPNLSYVNTRGEGKTTALAGYSYLRNKRGDILVSPSTGLPISNPVFLPIGDRNPKFMVGFQNSVRYKDWSLSVLLDIRRGGDVFNGNEMYMFRNGLSTRVLDRENPYVFKGVLRDGREDSDAPTPNTIQVTPQFRSDFYGAFTEESFVEKDINWVRLRDVTLRYSFPQSILDKQKIFRSGSIFVSGNELFLLTNYTGADPDVNGTSAGTLGIGARGFDYGTLALPRTITAGLNFSF</sequence>
<evidence type="ECO:0000256" key="6">
    <source>
        <dbReference type="ARBA" id="ARBA00023136"/>
    </source>
</evidence>